<gene>
    <name evidence="2" type="ORF">DXU93_03320</name>
</gene>
<evidence type="ECO:0000256" key="1">
    <source>
        <dbReference type="SAM" id="MobiDB-lite"/>
    </source>
</evidence>
<keyword evidence="3" id="KW-1185">Reference proteome</keyword>
<protein>
    <submittedName>
        <fullName evidence="2">Uncharacterized protein</fullName>
    </submittedName>
</protein>
<name>A0A3E1EZ82_9FLAO</name>
<evidence type="ECO:0000313" key="3">
    <source>
        <dbReference type="Proteomes" id="UP000257127"/>
    </source>
</evidence>
<dbReference type="Proteomes" id="UP000257127">
    <property type="component" value="Unassembled WGS sequence"/>
</dbReference>
<comment type="caution">
    <text evidence="2">The sequence shown here is derived from an EMBL/GenBank/DDBJ whole genome shotgun (WGS) entry which is preliminary data.</text>
</comment>
<reference evidence="2 3" key="1">
    <citation type="submission" date="2018-08" db="EMBL/GenBank/DDBJ databases">
        <title>The draft genome squence of Brumimicrobium sp. N62.</title>
        <authorList>
            <person name="Du Z.-J."/>
            <person name="Luo H.-R."/>
        </authorList>
    </citation>
    <scope>NUCLEOTIDE SEQUENCE [LARGE SCALE GENOMIC DNA]</scope>
    <source>
        <strain evidence="2 3">N62</strain>
    </source>
</reference>
<sequence length="87" mass="9770">MSKPNVMTYAKEIRKEGEKWEDAVARAAKILSGQLPKEGKTFTKGEFPEADNIPSHKAKTTERTKHTGSMRNAGETGEAFMKRKRSM</sequence>
<feature type="region of interest" description="Disordered" evidence="1">
    <location>
        <begin position="38"/>
        <end position="87"/>
    </location>
</feature>
<dbReference type="AlphaFoldDB" id="A0A3E1EZ82"/>
<dbReference type="RefSeq" id="WP_116879843.1">
    <property type="nucleotide sequence ID" value="NZ_QURB01000002.1"/>
</dbReference>
<accession>A0A3E1EZ82</accession>
<evidence type="ECO:0000313" key="2">
    <source>
        <dbReference type="EMBL" id="RFC54864.1"/>
    </source>
</evidence>
<organism evidence="2 3">
    <name type="scientific">Brumimicrobium aurantiacum</name>
    <dbReference type="NCBI Taxonomy" id="1737063"/>
    <lineage>
        <taxon>Bacteria</taxon>
        <taxon>Pseudomonadati</taxon>
        <taxon>Bacteroidota</taxon>
        <taxon>Flavobacteriia</taxon>
        <taxon>Flavobacteriales</taxon>
        <taxon>Crocinitomicaceae</taxon>
        <taxon>Brumimicrobium</taxon>
    </lineage>
</organism>
<dbReference type="EMBL" id="QURB01000002">
    <property type="protein sequence ID" value="RFC54864.1"/>
    <property type="molecule type" value="Genomic_DNA"/>
</dbReference>
<proteinExistence type="predicted"/>
<feature type="compositionally biased region" description="Basic and acidic residues" evidence="1">
    <location>
        <begin position="38"/>
        <end position="47"/>
    </location>
</feature>